<comment type="caution">
    <text evidence="1">The sequence shown here is derived from an EMBL/GenBank/DDBJ whole genome shotgun (WGS) entry which is preliminary data.</text>
</comment>
<dbReference type="Proteomes" id="UP000429607">
    <property type="component" value="Unassembled WGS sequence"/>
</dbReference>
<gene>
    <name evidence="1" type="ORF">PR001_g10390</name>
</gene>
<protein>
    <submittedName>
        <fullName evidence="1">Uncharacterized protein</fullName>
    </submittedName>
</protein>
<organism evidence="1 2">
    <name type="scientific">Phytophthora rubi</name>
    <dbReference type="NCBI Taxonomy" id="129364"/>
    <lineage>
        <taxon>Eukaryota</taxon>
        <taxon>Sar</taxon>
        <taxon>Stramenopiles</taxon>
        <taxon>Oomycota</taxon>
        <taxon>Peronosporomycetes</taxon>
        <taxon>Peronosporales</taxon>
        <taxon>Peronosporaceae</taxon>
        <taxon>Phytophthora</taxon>
    </lineage>
</organism>
<proteinExistence type="predicted"/>
<accession>A0A6A3MU32</accession>
<dbReference type="AlphaFoldDB" id="A0A6A3MU32"/>
<sequence length="523" mass="60239">MLGQRKEILMATDGTYKLHFGGWTLVSFGTYGVRYNTTLQYQHKFYPAAFMFVRTETAYAYARLFTVVKDRTKEFFGGILDVQFGSMDHSSEIANAFRQVWPDIKLLNCWPHLDRNARRKNGLLTDSDRYENIIKPQLDYLSLSRSFDQFEALSNLVTSNWSALGETEYAHWLEDQYLVDPWDLWLYTASDEPGIVPNQNPIESHHHAIKTTAVMHLRAATGHVLARTLPRILSQCAMDFGSDIICHYASGPVGSETIQAAMNLCASENHYPKHRGKSKRAILSIGQHYFNAEYYVVRDDNVHGLNVDASRTRLYERSLDGILRAHEKIENVQLRYLSLHRVTILERVPFEHDWDYPSWRVEEIKTIRQKFKCDCKTFYQSGWLYAHVLACLQLVDAVDLNAMLRGLPARRPPGRPRKKAKCLERDGVRRSQYSVSALIKRLVDKPASVINWSVLGTWTSTDDDGAEISRDFVGTVKPPFLRAGKRHWEVEYNEIEKLEEYEAEALATTINYSFRMGHITVPS</sequence>
<name>A0A6A3MU32_9STRA</name>
<reference evidence="1 2" key="1">
    <citation type="submission" date="2018-09" db="EMBL/GenBank/DDBJ databases">
        <title>Genomic investigation of the strawberry pathogen Phytophthora fragariae indicates pathogenicity is determined by transcriptional variation in three key races.</title>
        <authorList>
            <person name="Adams T.M."/>
            <person name="Armitage A.D."/>
            <person name="Sobczyk M.K."/>
            <person name="Bates H.J."/>
            <person name="Dunwell J.M."/>
            <person name="Nellist C.F."/>
            <person name="Harrison R.J."/>
        </authorList>
    </citation>
    <scope>NUCLEOTIDE SEQUENCE [LARGE SCALE GENOMIC DNA]</scope>
    <source>
        <strain evidence="1 2">SCRP249</strain>
    </source>
</reference>
<evidence type="ECO:0000313" key="2">
    <source>
        <dbReference type="Proteomes" id="UP000429607"/>
    </source>
</evidence>
<evidence type="ECO:0000313" key="1">
    <source>
        <dbReference type="EMBL" id="KAE9032890.1"/>
    </source>
</evidence>
<dbReference type="EMBL" id="QXFV01000609">
    <property type="protein sequence ID" value="KAE9032890.1"/>
    <property type="molecule type" value="Genomic_DNA"/>
</dbReference>